<accession>A0ABZ1L5C9</accession>
<name>A0ABZ1L5C9_9ACTN</name>
<evidence type="ECO:0000313" key="2">
    <source>
        <dbReference type="EMBL" id="WTR69690.1"/>
    </source>
</evidence>
<feature type="compositionally biased region" description="Pro residues" evidence="1">
    <location>
        <begin position="256"/>
        <end position="274"/>
    </location>
</feature>
<reference evidence="2 3" key="1">
    <citation type="submission" date="2022-10" db="EMBL/GenBank/DDBJ databases">
        <title>The complete genomes of actinobacterial strains from the NBC collection.</title>
        <authorList>
            <person name="Joergensen T.S."/>
            <person name="Alvarez Arevalo M."/>
            <person name="Sterndorff E.B."/>
            <person name="Faurdal D."/>
            <person name="Vuksanovic O."/>
            <person name="Mourched A.-S."/>
            <person name="Charusanti P."/>
            <person name="Shaw S."/>
            <person name="Blin K."/>
            <person name="Weber T."/>
        </authorList>
    </citation>
    <scope>NUCLEOTIDE SEQUENCE [LARGE SCALE GENOMIC DNA]</scope>
    <source>
        <strain evidence="2 3">NBC_00123</strain>
    </source>
</reference>
<dbReference type="RefSeq" id="WP_371635460.1">
    <property type="nucleotide sequence ID" value="NZ_CP108062.1"/>
</dbReference>
<keyword evidence="3" id="KW-1185">Reference proteome</keyword>
<evidence type="ECO:0000313" key="3">
    <source>
        <dbReference type="Proteomes" id="UP001622594"/>
    </source>
</evidence>
<proteinExistence type="predicted"/>
<dbReference type="Proteomes" id="UP001622594">
    <property type="component" value="Chromosome"/>
</dbReference>
<dbReference type="EMBL" id="CP108188">
    <property type="protein sequence ID" value="WTR69690.1"/>
    <property type="molecule type" value="Genomic_DNA"/>
</dbReference>
<gene>
    <name evidence="2" type="ORF">OG814_10640</name>
</gene>
<protein>
    <submittedName>
        <fullName evidence="2">NADH oxidase</fullName>
    </submittedName>
</protein>
<sequence length="291" mass="30220">MSDTDEHQVVHLWSLDEDVVLVGGDDDFETVLSGRWGAQRLKTDGLVREALRRMQLGPVRLTNVGRAPGTGAPGCLILLPVLREVAHLVVRTIAMDDLLGPLLSAHPLSRDAVFRLGAVPADRRFRLVVGTSLVLRADGLVMEVRDSAYRVVVHRPEAVWIVGMLTRPCRAEEAVAALPLPAGVTRGVIGYLLAAGMAVTVDPLPELPADPPSAVTVDSPSAVTVDSPPGVPVDPLPAVAVDSPPGIPVGLAPGAPVVPPPALPPPDAPAPPRYGPSGSSGLSAFPAPDVS</sequence>
<feature type="region of interest" description="Disordered" evidence="1">
    <location>
        <begin position="250"/>
        <end position="291"/>
    </location>
</feature>
<organism evidence="2 3">
    <name type="scientific">Streptomyces zaomyceticus</name>
    <dbReference type="NCBI Taxonomy" id="68286"/>
    <lineage>
        <taxon>Bacteria</taxon>
        <taxon>Bacillati</taxon>
        <taxon>Actinomycetota</taxon>
        <taxon>Actinomycetes</taxon>
        <taxon>Kitasatosporales</taxon>
        <taxon>Streptomycetaceae</taxon>
        <taxon>Streptomyces</taxon>
    </lineage>
</organism>
<evidence type="ECO:0000256" key="1">
    <source>
        <dbReference type="SAM" id="MobiDB-lite"/>
    </source>
</evidence>